<accession>A0ABP4WIT8</accession>
<keyword evidence="3" id="KW-1185">Reference proteome</keyword>
<proteinExistence type="predicted"/>
<name>A0ABP4WIT8_9MICC</name>
<sequence length="78" mass="7827">MLGHSDDEYARESGSDEQVGVVARKETSQQAQMCAQPSGVHGVRGGATAAHPVGGAVAQSAVTTTLTARCCAALPNSS</sequence>
<feature type="region of interest" description="Disordered" evidence="1">
    <location>
        <begin position="1"/>
        <end position="30"/>
    </location>
</feature>
<comment type="caution">
    <text evidence="2">The sequence shown here is derived from an EMBL/GenBank/DDBJ whole genome shotgun (WGS) entry which is preliminary data.</text>
</comment>
<evidence type="ECO:0000313" key="3">
    <source>
        <dbReference type="Proteomes" id="UP001501204"/>
    </source>
</evidence>
<feature type="compositionally biased region" description="Basic and acidic residues" evidence="1">
    <location>
        <begin position="1"/>
        <end position="14"/>
    </location>
</feature>
<organism evidence="2 3">
    <name type="scientific">Kocuria aegyptia</name>
    <dbReference type="NCBI Taxonomy" id="330943"/>
    <lineage>
        <taxon>Bacteria</taxon>
        <taxon>Bacillati</taxon>
        <taxon>Actinomycetota</taxon>
        <taxon>Actinomycetes</taxon>
        <taxon>Micrococcales</taxon>
        <taxon>Micrococcaceae</taxon>
        <taxon>Kocuria</taxon>
    </lineage>
</organism>
<reference evidence="3" key="1">
    <citation type="journal article" date="2019" name="Int. J. Syst. Evol. Microbiol.">
        <title>The Global Catalogue of Microorganisms (GCM) 10K type strain sequencing project: providing services to taxonomists for standard genome sequencing and annotation.</title>
        <authorList>
            <consortium name="The Broad Institute Genomics Platform"/>
            <consortium name="The Broad Institute Genome Sequencing Center for Infectious Disease"/>
            <person name="Wu L."/>
            <person name="Ma J."/>
        </authorList>
    </citation>
    <scope>NUCLEOTIDE SEQUENCE [LARGE SCALE GENOMIC DNA]</scope>
    <source>
        <strain evidence="3">JCM 14735</strain>
    </source>
</reference>
<protein>
    <submittedName>
        <fullName evidence="2">Uncharacterized protein</fullName>
    </submittedName>
</protein>
<gene>
    <name evidence="2" type="ORF">GCM10009767_07840</name>
</gene>
<evidence type="ECO:0000313" key="2">
    <source>
        <dbReference type="EMBL" id="GAA1751274.1"/>
    </source>
</evidence>
<evidence type="ECO:0000256" key="1">
    <source>
        <dbReference type="SAM" id="MobiDB-lite"/>
    </source>
</evidence>
<dbReference type="EMBL" id="BAAAOA010000010">
    <property type="protein sequence ID" value="GAA1751274.1"/>
    <property type="molecule type" value="Genomic_DNA"/>
</dbReference>
<dbReference type="Proteomes" id="UP001501204">
    <property type="component" value="Unassembled WGS sequence"/>
</dbReference>